<dbReference type="RefSeq" id="WP_060857261.1">
    <property type="nucleotide sequence ID" value="NZ_FCOC02000014.1"/>
</dbReference>
<evidence type="ECO:0000256" key="2">
    <source>
        <dbReference type="ARBA" id="ARBA00023002"/>
    </source>
</evidence>
<evidence type="ECO:0000313" key="5">
    <source>
        <dbReference type="Proteomes" id="UP000054893"/>
    </source>
</evidence>
<dbReference type="InterPro" id="IPR008274">
    <property type="entry name" value="AldOxase/xan_DH_MoCoBD1"/>
</dbReference>
<dbReference type="Pfam" id="PF20256">
    <property type="entry name" value="MoCoBD_2"/>
    <property type="match status" value="1"/>
</dbReference>
<keyword evidence="1" id="KW-0500">Molybdenum</keyword>
<dbReference type="InterPro" id="IPR046867">
    <property type="entry name" value="AldOxase/xan_DH_MoCoBD2"/>
</dbReference>
<reference evidence="4 5" key="1">
    <citation type="submission" date="2016-01" db="EMBL/GenBank/DDBJ databases">
        <authorList>
            <person name="Oliw E.H."/>
        </authorList>
    </citation>
    <scope>NUCLEOTIDE SEQUENCE [LARGE SCALE GENOMIC DNA]</scope>
    <source>
        <strain evidence="4">LMG 22029</strain>
    </source>
</reference>
<protein>
    <submittedName>
        <fullName evidence="4">Aldehyde oxidase and xanthine dehydrogenase</fullName>
    </submittedName>
</protein>
<keyword evidence="2" id="KW-0560">Oxidoreductase</keyword>
<dbReference type="Proteomes" id="UP000054893">
    <property type="component" value="Unassembled WGS sequence"/>
</dbReference>
<dbReference type="SUPFAM" id="SSF54665">
    <property type="entry name" value="CO dehydrogenase molybdoprotein N-domain-like"/>
    <property type="match status" value="1"/>
</dbReference>
<dbReference type="InterPro" id="IPR036856">
    <property type="entry name" value="Ald_Oxase/Xan_DH_a/b_sf"/>
</dbReference>
<gene>
    <name evidence="4" type="ORF">AWB64_04162</name>
</gene>
<evidence type="ECO:0000259" key="3">
    <source>
        <dbReference type="SMART" id="SM01008"/>
    </source>
</evidence>
<dbReference type="AlphaFoldDB" id="A0A158H5H6"/>
<dbReference type="InterPro" id="IPR037165">
    <property type="entry name" value="AldOxase/xan_DH_Mopterin-bd_sf"/>
</dbReference>
<dbReference type="PANTHER" id="PTHR11908">
    <property type="entry name" value="XANTHINE DEHYDROGENASE"/>
    <property type="match status" value="1"/>
</dbReference>
<name>A0A158H5H6_CABSO</name>
<evidence type="ECO:0000313" key="4">
    <source>
        <dbReference type="EMBL" id="SAL39588.1"/>
    </source>
</evidence>
<dbReference type="Gene3D" id="3.30.365.10">
    <property type="entry name" value="Aldehyde oxidase/xanthine dehydrogenase, molybdopterin binding domain"/>
    <property type="match status" value="4"/>
</dbReference>
<dbReference type="Pfam" id="PF02738">
    <property type="entry name" value="MoCoBD_1"/>
    <property type="match status" value="1"/>
</dbReference>
<dbReference type="GO" id="GO:0016491">
    <property type="term" value="F:oxidoreductase activity"/>
    <property type="evidence" value="ECO:0007669"/>
    <property type="project" value="UniProtKB-KW"/>
</dbReference>
<dbReference type="InterPro" id="IPR000674">
    <property type="entry name" value="Ald_Oxase/Xan_DH_a/b"/>
</dbReference>
<dbReference type="OrthoDB" id="221297at2"/>
<dbReference type="Pfam" id="PF01315">
    <property type="entry name" value="Ald_Xan_dh_C"/>
    <property type="match status" value="1"/>
</dbReference>
<dbReference type="PANTHER" id="PTHR11908:SF132">
    <property type="entry name" value="ALDEHYDE OXIDASE 1-RELATED"/>
    <property type="match status" value="1"/>
</dbReference>
<dbReference type="InterPro" id="IPR016208">
    <property type="entry name" value="Ald_Oxase/xanthine_DH-like"/>
</dbReference>
<sequence length="743" mass="79865">MSQQVIGQSVKRVDGRLKVTGAARYTADQSMPGLVYAYGVFSTIASGRVLRIDTAAARRVSGVIDVLHHDNFPMLYRPPRSAIAPATILTSTITDESRTPFEDATVNYAGQFVALVIADTFEHAREAAYKVNVTYATNKAAATLDQGVEMNGTRDGGRGHSRGTPEAAFDNALHKIDVTYRTPVETHNPMEMHATVAHWDGDHLFIYEASQGVTVHRNTIASVFGLTPERVTVEAPFIGSGFGSKLFMWPNSVAASAAARVVGRPVKLIVPRAQMFTTTGHRPETLQRLRLSADANGKLTSLRHESINTTSMTDAFTENCGGVSRNLYSCPNVLVSHHITQVNRGSPTSMRAPGAAPGLFALESAIDELALASNIDPMEFRLQNISAVDEVANLPWSSNHLHEAIVTASERFGWAKRNPAIGSMRDSHEIIGYGMAACNWDAYRTAAEARVQLRNDGTVLVTCAIQDIGTGTYTIAAQVVANITGVPFERIQVRLGDSSFPAAPMSGGSWATASVTPAIAEATRNAIARLKSFAVADKAFFAGAKTDDLRFEEGRLTDGKRSLDFAAVLKGQRLANAEGFARTSAASVGKVSFKSFGVHFVEIRWDPGISRLRVARVVSALDVGRVINPLTARNQVEGAIVMGIGMALFEATEYDTRTGVPANNNYAEYAVPVHADQPDIDIILLDYPDLQLNELGARGIGEIGTTGLAAAVANGVYHATGKRIRELPILKEKLMDTAFPISG</sequence>
<dbReference type="GO" id="GO:0005506">
    <property type="term" value="F:iron ion binding"/>
    <property type="evidence" value="ECO:0007669"/>
    <property type="project" value="InterPro"/>
</dbReference>
<dbReference type="Gene3D" id="3.90.1170.50">
    <property type="entry name" value="Aldehyde oxidase/xanthine dehydrogenase, a/b hammerhead"/>
    <property type="match status" value="1"/>
</dbReference>
<evidence type="ECO:0000256" key="1">
    <source>
        <dbReference type="ARBA" id="ARBA00022505"/>
    </source>
</evidence>
<dbReference type="SMART" id="SM01008">
    <property type="entry name" value="Ald_Xan_dh_C"/>
    <property type="match status" value="1"/>
</dbReference>
<proteinExistence type="predicted"/>
<accession>A0A158H5H6</accession>
<feature type="domain" description="Aldehyde oxidase/xanthine dehydrogenase a/b hammerhead" evidence="3">
    <location>
        <begin position="20"/>
        <end position="139"/>
    </location>
</feature>
<dbReference type="EMBL" id="FCOC02000014">
    <property type="protein sequence ID" value="SAL39588.1"/>
    <property type="molecule type" value="Genomic_DNA"/>
</dbReference>
<dbReference type="SUPFAM" id="SSF56003">
    <property type="entry name" value="Molybdenum cofactor-binding domain"/>
    <property type="match status" value="1"/>
</dbReference>
<organism evidence="4 5">
    <name type="scientific">Caballeronia sordidicola</name>
    <name type="common">Burkholderia sordidicola</name>
    <dbReference type="NCBI Taxonomy" id="196367"/>
    <lineage>
        <taxon>Bacteria</taxon>
        <taxon>Pseudomonadati</taxon>
        <taxon>Pseudomonadota</taxon>
        <taxon>Betaproteobacteria</taxon>
        <taxon>Burkholderiales</taxon>
        <taxon>Burkholderiaceae</taxon>
        <taxon>Caballeronia</taxon>
    </lineage>
</organism>